<dbReference type="RefSeq" id="XP_074215658.1">
    <property type="nucleotide sequence ID" value="XM_074359557.1"/>
</dbReference>
<name>A0AC58Q070_CAMBA</name>
<protein>
    <submittedName>
        <fullName evidence="2">Doublesex- and mab-3-related transcription factor C1</fullName>
    </submittedName>
</protein>
<gene>
    <name evidence="2" type="primary">LOC105075871</name>
</gene>
<sequence>MSRRRPFKKESSASCQGALLIGQASESLSLSWTPAPLTKQLTISLSKKSHRPPALPSRCSTLILQPCATCNPLLLLPQAPKACDQASVSASLEWQRKLEAAEALLALRESCQAPSSSISLLQPCTVPAPAGDRGLQPPSPSPQPRPASAVSVPVGHLGCIPLSN</sequence>
<evidence type="ECO:0000313" key="1">
    <source>
        <dbReference type="Proteomes" id="UP001732780"/>
    </source>
</evidence>
<organism evidence="1 2">
    <name type="scientific">Camelus bactrianus</name>
    <name type="common">Bactrian camel</name>
    <dbReference type="NCBI Taxonomy" id="9837"/>
    <lineage>
        <taxon>Eukaryota</taxon>
        <taxon>Metazoa</taxon>
        <taxon>Chordata</taxon>
        <taxon>Craniata</taxon>
        <taxon>Vertebrata</taxon>
        <taxon>Euteleostomi</taxon>
        <taxon>Mammalia</taxon>
        <taxon>Eutheria</taxon>
        <taxon>Laurasiatheria</taxon>
        <taxon>Artiodactyla</taxon>
        <taxon>Tylopoda</taxon>
        <taxon>Camelidae</taxon>
        <taxon>Camelus</taxon>
    </lineage>
</organism>
<accession>A0AC58Q070</accession>
<reference evidence="2" key="1">
    <citation type="submission" date="2025-08" db="UniProtKB">
        <authorList>
            <consortium name="RefSeq"/>
        </authorList>
    </citation>
    <scope>IDENTIFICATION</scope>
    <source>
        <tissue evidence="2">Blood</tissue>
    </source>
</reference>
<dbReference type="Proteomes" id="UP001732780">
    <property type="component" value="Chromosome X"/>
</dbReference>
<keyword evidence="1" id="KW-1185">Reference proteome</keyword>
<evidence type="ECO:0000313" key="2">
    <source>
        <dbReference type="RefSeq" id="XP_074215658.1"/>
    </source>
</evidence>
<proteinExistence type="predicted"/>